<dbReference type="SUPFAM" id="SSF56214">
    <property type="entry name" value="4'-phosphopantetheinyl transferase"/>
    <property type="match status" value="1"/>
</dbReference>
<dbReference type="HAMAP" id="MF_00101">
    <property type="entry name" value="AcpS"/>
    <property type="match status" value="1"/>
</dbReference>
<sequence>MIIGVGTDLVPIGRMERLWSRHGQRALERILTGQEQDLVASHRDPVRFLAMRFAGKEAVAKALGTGFRGLVSLQAMTILPDALGKPVVSFSDGLRDELERRQITGVEISLADAGGLALAFAVAWSGSQRDSGHSGSHA</sequence>
<protein>
    <submittedName>
        <fullName evidence="9">Holo-[acyl-carrier-protein] synthase</fullName>
    </submittedName>
</protein>
<dbReference type="NCBIfam" id="TIGR00556">
    <property type="entry name" value="pantethn_trn"/>
    <property type="match status" value="1"/>
</dbReference>
<evidence type="ECO:0000256" key="2">
    <source>
        <dbReference type="ARBA" id="ARBA00022679"/>
    </source>
</evidence>
<evidence type="ECO:0000256" key="5">
    <source>
        <dbReference type="ARBA" id="ARBA00022842"/>
    </source>
</evidence>
<dbReference type="InterPro" id="IPR002582">
    <property type="entry name" value="ACPS"/>
</dbReference>
<comment type="caution">
    <text evidence="9">The sequence shown here is derived from an EMBL/GenBank/DDBJ whole genome shotgun (WGS) entry which is preliminary data.</text>
</comment>
<keyword evidence="6" id="KW-0443">Lipid metabolism</keyword>
<gene>
    <name evidence="10" type="ORF">B1B_01441</name>
    <name evidence="9" type="ORF">B2A_08780</name>
</gene>
<dbReference type="EMBL" id="AUZY01000977">
    <property type="protein sequence ID" value="EQD76803.1"/>
    <property type="molecule type" value="Genomic_DNA"/>
</dbReference>
<keyword evidence="2" id="KW-0808">Transferase</keyword>
<dbReference type="GO" id="GO:0008897">
    <property type="term" value="F:holo-[acyl-carrier-protein] synthase activity"/>
    <property type="evidence" value="ECO:0007669"/>
    <property type="project" value="InterPro"/>
</dbReference>
<keyword evidence="7" id="KW-0275">Fatty acid biosynthesis</keyword>
<accession>T0ZEX9</accession>
<name>T0ZEX9_9ZZZZ</name>
<dbReference type="EMBL" id="AUZZ01006327">
    <property type="protein sequence ID" value="EQD46716.1"/>
    <property type="molecule type" value="Genomic_DNA"/>
</dbReference>
<evidence type="ECO:0000313" key="10">
    <source>
        <dbReference type="EMBL" id="EQD76803.1"/>
    </source>
</evidence>
<dbReference type="InterPro" id="IPR004568">
    <property type="entry name" value="Ppantetheine-prot_Trfase_dom"/>
</dbReference>
<evidence type="ECO:0000256" key="4">
    <source>
        <dbReference type="ARBA" id="ARBA00022832"/>
    </source>
</evidence>
<dbReference type="AlphaFoldDB" id="T0ZEX9"/>
<evidence type="ECO:0000256" key="1">
    <source>
        <dbReference type="ARBA" id="ARBA00022516"/>
    </source>
</evidence>
<dbReference type="NCBIfam" id="TIGR00516">
    <property type="entry name" value="acpS"/>
    <property type="match status" value="1"/>
</dbReference>
<dbReference type="Gene3D" id="3.90.470.20">
    <property type="entry name" value="4'-phosphopantetheinyl transferase domain"/>
    <property type="match status" value="1"/>
</dbReference>
<evidence type="ECO:0000256" key="7">
    <source>
        <dbReference type="ARBA" id="ARBA00023160"/>
    </source>
</evidence>
<proteinExistence type="inferred from homology"/>
<dbReference type="GO" id="GO:0006633">
    <property type="term" value="P:fatty acid biosynthetic process"/>
    <property type="evidence" value="ECO:0007669"/>
    <property type="project" value="UniProtKB-KW"/>
</dbReference>
<keyword evidence="3" id="KW-0479">Metal-binding</keyword>
<evidence type="ECO:0000313" key="9">
    <source>
        <dbReference type="EMBL" id="EQD46716.1"/>
    </source>
</evidence>
<feature type="domain" description="4'-phosphopantetheinyl transferase" evidence="8">
    <location>
        <begin position="4"/>
        <end position="96"/>
    </location>
</feature>
<evidence type="ECO:0000256" key="3">
    <source>
        <dbReference type="ARBA" id="ARBA00022723"/>
    </source>
</evidence>
<reference evidence="9" key="2">
    <citation type="journal article" date="2014" name="ISME J.">
        <title>Microbial stratification in low pH oxic and suboxic macroscopic growths along an acid mine drainage.</title>
        <authorList>
            <person name="Mendez-Garcia C."/>
            <person name="Mesa V."/>
            <person name="Sprenger R.R."/>
            <person name="Richter M."/>
            <person name="Diez M.S."/>
            <person name="Solano J."/>
            <person name="Bargiela R."/>
            <person name="Golyshina O.V."/>
            <person name="Manteca A."/>
            <person name="Ramos J.L."/>
            <person name="Gallego J.R."/>
            <person name="Llorente I."/>
            <person name="Martins Dos Santos V.A."/>
            <person name="Jensen O.N."/>
            <person name="Pelaez A.I."/>
            <person name="Sanchez J."/>
            <person name="Ferrer M."/>
        </authorList>
    </citation>
    <scope>NUCLEOTIDE SEQUENCE</scope>
</reference>
<evidence type="ECO:0000256" key="6">
    <source>
        <dbReference type="ARBA" id="ARBA00023098"/>
    </source>
</evidence>
<keyword evidence="4" id="KW-0276">Fatty acid metabolism</keyword>
<reference evidence="9" key="1">
    <citation type="submission" date="2013-08" db="EMBL/GenBank/DDBJ databases">
        <authorList>
            <person name="Mendez C."/>
            <person name="Richter M."/>
            <person name="Ferrer M."/>
            <person name="Sanchez J."/>
        </authorList>
    </citation>
    <scope>NUCLEOTIDE SEQUENCE</scope>
</reference>
<keyword evidence="5" id="KW-0460">Magnesium</keyword>
<dbReference type="GO" id="GO:0000287">
    <property type="term" value="F:magnesium ion binding"/>
    <property type="evidence" value="ECO:0007669"/>
    <property type="project" value="InterPro"/>
</dbReference>
<evidence type="ECO:0000259" key="8">
    <source>
        <dbReference type="Pfam" id="PF01648"/>
    </source>
</evidence>
<organism evidence="9">
    <name type="scientific">mine drainage metagenome</name>
    <dbReference type="NCBI Taxonomy" id="410659"/>
    <lineage>
        <taxon>unclassified sequences</taxon>
        <taxon>metagenomes</taxon>
        <taxon>ecological metagenomes</taxon>
    </lineage>
</organism>
<dbReference type="InterPro" id="IPR037143">
    <property type="entry name" value="4-PPantetheinyl_Trfase_dom_sf"/>
</dbReference>
<keyword evidence="1" id="KW-0444">Lipid biosynthesis</keyword>
<dbReference type="Pfam" id="PF01648">
    <property type="entry name" value="ACPS"/>
    <property type="match status" value="1"/>
</dbReference>
<dbReference type="InterPro" id="IPR008278">
    <property type="entry name" value="4-PPantetheinyl_Trfase_dom"/>
</dbReference>